<evidence type="ECO:0000313" key="6">
    <source>
        <dbReference type="Proteomes" id="UP000261278"/>
    </source>
</evidence>
<name>A0A396AI87_PHOVU</name>
<dbReference type="Proteomes" id="UP000261278">
    <property type="component" value="Unassembled WGS sequence"/>
</dbReference>
<dbReference type="AlphaFoldDB" id="A0A396AI87"/>
<proteinExistence type="predicted"/>
<keyword evidence="3" id="KW-0804">Transcription</keyword>
<evidence type="ECO:0000259" key="4">
    <source>
        <dbReference type="PROSITE" id="PS01124"/>
    </source>
</evidence>
<dbReference type="InterPro" id="IPR018060">
    <property type="entry name" value="HTH_AraC"/>
</dbReference>
<evidence type="ECO:0000256" key="2">
    <source>
        <dbReference type="ARBA" id="ARBA00023125"/>
    </source>
</evidence>
<keyword evidence="1" id="KW-0805">Transcription regulation</keyword>
<dbReference type="GO" id="GO:0043565">
    <property type="term" value="F:sequence-specific DNA binding"/>
    <property type="evidence" value="ECO:0007669"/>
    <property type="project" value="InterPro"/>
</dbReference>
<evidence type="ECO:0000313" key="5">
    <source>
        <dbReference type="EMBL" id="RGL84006.1"/>
    </source>
</evidence>
<dbReference type="InterPro" id="IPR009057">
    <property type="entry name" value="Homeodomain-like_sf"/>
</dbReference>
<dbReference type="EMBL" id="QSSN01000021">
    <property type="protein sequence ID" value="RGL84006.1"/>
    <property type="molecule type" value="Genomic_DNA"/>
</dbReference>
<accession>A0A396AI87</accession>
<dbReference type="InterPro" id="IPR037923">
    <property type="entry name" value="HTH-like"/>
</dbReference>
<reference evidence="5 6" key="1">
    <citation type="submission" date="2018-08" db="EMBL/GenBank/DDBJ databases">
        <title>A genome reference for cultivated species of the human gut microbiota.</title>
        <authorList>
            <person name="Zou Y."/>
            <person name="Xue W."/>
            <person name="Luo G."/>
        </authorList>
    </citation>
    <scope>NUCLEOTIDE SEQUENCE [LARGE SCALE GENOMIC DNA]</scope>
    <source>
        <strain evidence="5 6">TF05-18</strain>
    </source>
</reference>
<comment type="caution">
    <text evidence="5">The sequence shown here is derived from an EMBL/GenBank/DDBJ whole genome shotgun (WGS) entry which is preliminary data.</text>
</comment>
<dbReference type="SMART" id="SM00342">
    <property type="entry name" value="HTH_ARAC"/>
    <property type="match status" value="1"/>
</dbReference>
<dbReference type="RefSeq" id="WP_117678391.1">
    <property type="nucleotide sequence ID" value="NZ_JAKKXL010000016.1"/>
</dbReference>
<dbReference type="GO" id="GO:0003700">
    <property type="term" value="F:DNA-binding transcription factor activity"/>
    <property type="evidence" value="ECO:0007669"/>
    <property type="project" value="InterPro"/>
</dbReference>
<dbReference type="PROSITE" id="PS01124">
    <property type="entry name" value="HTH_ARAC_FAMILY_2"/>
    <property type="match status" value="1"/>
</dbReference>
<dbReference type="SUPFAM" id="SSF46689">
    <property type="entry name" value="Homeodomain-like"/>
    <property type="match status" value="1"/>
</dbReference>
<dbReference type="Pfam" id="PF12833">
    <property type="entry name" value="HTH_18"/>
    <property type="match status" value="1"/>
</dbReference>
<dbReference type="Gene3D" id="1.10.10.60">
    <property type="entry name" value="Homeodomain-like"/>
    <property type="match status" value="1"/>
</dbReference>
<dbReference type="PANTHER" id="PTHR43280:SF32">
    <property type="entry name" value="TRANSCRIPTIONAL REGULATORY PROTEIN"/>
    <property type="match status" value="1"/>
</dbReference>
<dbReference type="SUPFAM" id="SSF51215">
    <property type="entry name" value="Regulatory protein AraC"/>
    <property type="match status" value="1"/>
</dbReference>
<feature type="domain" description="HTH araC/xylS-type" evidence="4">
    <location>
        <begin position="202"/>
        <end position="300"/>
    </location>
</feature>
<dbReference type="PANTHER" id="PTHR43280">
    <property type="entry name" value="ARAC-FAMILY TRANSCRIPTIONAL REGULATOR"/>
    <property type="match status" value="1"/>
</dbReference>
<sequence length="305" mass="36685">MRSKDTYGIYNSNTAEHISLLKYSKSSCGVDFLLNTAESMEKRGWFDTDKRYRTDFFEFYFFRKAEGYLFLAGERIDLHPDMLLVISPFQLQEWHVEIDKLEYTFLVFQEEFVNQFLSDKYFMYRLLYCYQHDYPTWFDLTEEEVRPLLNLLGNMKKELREPIADSYHLIVAYLYQFLLLLNRVYARRFHLPFALPLNNYAYQYKQLLEKNICNKTRVADYAEMMGISRVSLNKAVMREFGLSAVHLLKQRLLQEVKNDLLFSNLSVKEIAFRLHFSEPNHLMRFFKQMTGQTISEFLTEINREE</sequence>
<keyword evidence="2" id="KW-0238">DNA-binding</keyword>
<organism evidence="5 6">
    <name type="scientific">Phocaeicola vulgatus</name>
    <name type="common">Bacteroides vulgatus</name>
    <dbReference type="NCBI Taxonomy" id="821"/>
    <lineage>
        <taxon>Bacteria</taxon>
        <taxon>Pseudomonadati</taxon>
        <taxon>Bacteroidota</taxon>
        <taxon>Bacteroidia</taxon>
        <taxon>Bacteroidales</taxon>
        <taxon>Bacteroidaceae</taxon>
        <taxon>Phocaeicola</taxon>
    </lineage>
</organism>
<protein>
    <submittedName>
        <fullName evidence="5">AraC family transcriptional regulator</fullName>
    </submittedName>
</protein>
<gene>
    <name evidence="5" type="ORF">DXC44_15900</name>
</gene>
<evidence type="ECO:0000256" key="3">
    <source>
        <dbReference type="ARBA" id="ARBA00023163"/>
    </source>
</evidence>
<evidence type="ECO:0000256" key="1">
    <source>
        <dbReference type="ARBA" id="ARBA00023015"/>
    </source>
</evidence>